<feature type="signal peptide" evidence="1">
    <location>
        <begin position="1"/>
        <end position="26"/>
    </location>
</feature>
<dbReference type="AlphaFoldDB" id="A0A7W8A0Y3"/>
<name>A0A7W8A0Y3_9ACTN</name>
<keyword evidence="1" id="KW-0732">Signal</keyword>
<evidence type="ECO:0000313" key="3">
    <source>
        <dbReference type="Proteomes" id="UP000568380"/>
    </source>
</evidence>
<dbReference type="EMBL" id="JACHIN010000002">
    <property type="protein sequence ID" value="MBB5076731.1"/>
    <property type="molecule type" value="Genomic_DNA"/>
</dbReference>
<dbReference type="Proteomes" id="UP000568380">
    <property type="component" value="Unassembled WGS sequence"/>
</dbReference>
<feature type="chain" id="PRO_5031402721" evidence="1">
    <location>
        <begin position="27"/>
        <end position="121"/>
    </location>
</feature>
<dbReference type="RefSeq" id="WP_184960291.1">
    <property type="nucleotide sequence ID" value="NZ_JACHIN010000002.1"/>
</dbReference>
<evidence type="ECO:0000256" key="1">
    <source>
        <dbReference type="SAM" id="SignalP"/>
    </source>
</evidence>
<accession>A0A7W8A0Y3</accession>
<keyword evidence="3" id="KW-1185">Reference proteome</keyword>
<sequence>MHRTTITALTLAAVMAAASFATPASAATQFATAAAKPNLRACYDGKCKITITRPVSFRVAARYRLSRVWVSKVYAFNQDMVRVEGPGVATTLGAGGSGSINSLNVRVLSITDRGATVRFEG</sequence>
<evidence type="ECO:0000313" key="2">
    <source>
        <dbReference type="EMBL" id="MBB5076731.1"/>
    </source>
</evidence>
<organism evidence="2 3">
    <name type="scientific">Nonomuraea endophytica</name>
    <dbReference type="NCBI Taxonomy" id="714136"/>
    <lineage>
        <taxon>Bacteria</taxon>
        <taxon>Bacillati</taxon>
        <taxon>Actinomycetota</taxon>
        <taxon>Actinomycetes</taxon>
        <taxon>Streptosporangiales</taxon>
        <taxon>Streptosporangiaceae</taxon>
        <taxon>Nonomuraea</taxon>
    </lineage>
</organism>
<comment type="caution">
    <text evidence="2">The sequence shown here is derived from an EMBL/GenBank/DDBJ whole genome shotgun (WGS) entry which is preliminary data.</text>
</comment>
<gene>
    <name evidence="2" type="ORF">HNR40_002195</name>
</gene>
<reference evidence="2 3" key="1">
    <citation type="submission" date="2020-08" db="EMBL/GenBank/DDBJ databases">
        <title>Genomic Encyclopedia of Type Strains, Phase IV (KMG-IV): sequencing the most valuable type-strain genomes for metagenomic binning, comparative biology and taxonomic classification.</title>
        <authorList>
            <person name="Goeker M."/>
        </authorList>
    </citation>
    <scope>NUCLEOTIDE SEQUENCE [LARGE SCALE GENOMIC DNA]</scope>
    <source>
        <strain evidence="2 3">DSM 45385</strain>
    </source>
</reference>
<proteinExistence type="predicted"/>
<protein>
    <submittedName>
        <fullName evidence="2">Uncharacterized protein</fullName>
    </submittedName>
</protein>